<dbReference type="InterPro" id="IPR038523">
    <property type="entry name" value="AmiSUreI_transpt_sf"/>
</dbReference>
<feature type="transmembrane region" description="Helical" evidence="8">
    <location>
        <begin position="88"/>
        <end position="109"/>
    </location>
</feature>
<evidence type="ECO:0000256" key="4">
    <source>
        <dbReference type="ARBA" id="ARBA00022475"/>
    </source>
</evidence>
<keyword evidence="5 8" id="KW-0812">Transmembrane</keyword>
<comment type="similarity">
    <text evidence="2">Belongs to the AmiS/UreI family.</text>
</comment>
<evidence type="ECO:0000256" key="1">
    <source>
        <dbReference type="ARBA" id="ARBA00004651"/>
    </source>
</evidence>
<feature type="transmembrane region" description="Helical" evidence="8">
    <location>
        <begin position="58"/>
        <end position="76"/>
    </location>
</feature>
<dbReference type="InterPro" id="IPR003211">
    <property type="entry name" value="AmiSUreI_transpt"/>
</dbReference>
<evidence type="ECO:0000256" key="7">
    <source>
        <dbReference type="ARBA" id="ARBA00023136"/>
    </source>
</evidence>
<reference evidence="9" key="1">
    <citation type="submission" date="2022-10" db="EMBL/GenBank/DDBJ databases">
        <title>Roseovarius pelagicus sp. nov., isolated from Arctic seawater.</title>
        <authorList>
            <person name="Hong Y.W."/>
            <person name="Hwang C.Y."/>
        </authorList>
    </citation>
    <scope>NUCLEOTIDE SEQUENCE</scope>
    <source>
        <strain evidence="9">HL-MP18</strain>
    </source>
</reference>
<sequence length="168" mass="18383">MMVGLSLLYVGAVLFLNGLWQCGRIASREIIVINLVVAGISFLVALHSAVLADSLEGVRLAAMTLLFAITYLWVAYNQIYDCDERGLGWFSLFVAITVIPMAVTGLATAQVAMDVWLALSWAAWTVLWFLTFLRHVAGWPIKRMAGIVTSWIGVTTGWAPGLALLYGF</sequence>
<evidence type="ECO:0000313" key="10">
    <source>
        <dbReference type="Proteomes" id="UP001064087"/>
    </source>
</evidence>
<feature type="transmembrane region" description="Helical" evidence="8">
    <location>
        <begin position="6"/>
        <end position="23"/>
    </location>
</feature>
<keyword evidence="10" id="KW-1185">Reference proteome</keyword>
<evidence type="ECO:0000256" key="3">
    <source>
        <dbReference type="ARBA" id="ARBA00022448"/>
    </source>
</evidence>
<feature type="transmembrane region" description="Helical" evidence="8">
    <location>
        <begin position="115"/>
        <end position="133"/>
    </location>
</feature>
<gene>
    <name evidence="9" type="ORF">N7U68_18530</name>
</gene>
<evidence type="ECO:0000256" key="5">
    <source>
        <dbReference type="ARBA" id="ARBA00022692"/>
    </source>
</evidence>
<name>A0ABY6DA90_9RHOB</name>
<dbReference type="RefSeq" id="WP_263047771.1">
    <property type="nucleotide sequence ID" value="NZ_CP106738.1"/>
</dbReference>
<proteinExistence type="inferred from homology"/>
<organism evidence="9 10">
    <name type="scientific">Roseovarius pelagicus</name>
    <dbReference type="NCBI Taxonomy" id="2980108"/>
    <lineage>
        <taxon>Bacteria</taxon>
        <taxon>Pseudomonadati</taxon>
        <taxon>Pseudomonadota</taxon>
        <taxon>Alphaproteobacteria</taxon>
        <taxon>Rhodobacterales</taxon>
        <taxon>Roseobacteraceae</taxon>
        <taxon>Roseovarius</taxon>
    </lineage>
</organism>
<accession>A0ABY6DA90</accession>
<dbReference type="EMBL" id="CP106738">
    <property type="protein sequence ID" value="UXX83046.1"/>
    <property type="molecule type" value="Genomic_DNA"/>
</dbReference>
<evidence type="ECO:0000256" key="2">
    <source>
        <dbReference type="ARBA" id="ARBA00010068"/>
    </source>
</evidence>
<keyword evidence="3" id="KW-0813">Transport</keyword>
<dbReference type="Pfam" id="PF02293">
    <property type="entry name" value="AmiS_UreI"/>
    <property type="match status" value="1"/>
</dbReference>
<keyword evidence="7 8" id="KW-0472">Membrane</keyword>
<evidence type="ECO:0000256" key="8">
    <source>
        <dbReference type="SAM" id="Phobius"/>
    </source>
</evidence>
<feature type="transmembrane region" description="Helical" evidence="8">
    <location>
        <begin position="30"/>
        <end position="52"/>
    </location>
</feature>
<evidence type="ECO:0000256" key="6">
    <source>
        <dbReference type="ARBA" id="ARBA00022989"/>
    </source>
</evidence>
<feature type="transmembrane region" description="Helical" evidence="8">
    <location>
        <begin position="145"/>
        <end position="166"/>
    </location>
</feature>
<dbReference type="Gene3D" id="1.25.40.600">
    <property type="match status" value="1"/>
</dbReference>
<comment type="subcellular location">
    <subcellularLocation>
        <location evidence="1">Cell membrane</location>
        <topology evidence="1">Multi-pass membrane protein</topology>
    </subcellularLocation>
</comment>
<protein>
    <submittedName>
        <fullName evidence="9">Transporter</fullName>
    </submittedName>
</protein>
<keyword evidence="6 8" id="KW-1133">Transmembrane helix</keyword>
<evidence type="ECO:0000313" key="9">
    <source>
        <dbReference type="EMBL" id="UXX83046.1"/>
    </source>
</evidence>
<dbReference type="Proteomes" id="UP001064087">
    <property type="component" value="Chromosome"/>
</dbReference>
<keyword evidence="4" id="KW-1003">Cell membrane</keyword>